<evidence type="ECO:0000313" key="12">
    <source>
        <dbReference type="Proteomes" id="UP001370348"/>
    </source>
</evidence>
<keyword evidence="3" id="KW-0540">Nuclease</keyword>
<feature type="compositionally biased region" description="Acidic residues" evidence="8">
    <location>
        <begin position="271"/>
        <end position="283"/>
    </location>
</feature>
<feature type="compositionally biased region" description="Acidic residues" evidence="8">
    <location>
        <begin position="164"/>
        <end position="175"/>
    </location>
</feature>
<evidence type="ECO:0000256" key="7">
    <source>
        <dbReference type="ARBA" id="ARBA00022884"/>
    </source>
</evidence>
<dbReference type="CDD" id="cd04453">
    <property type="entry name" value="S1_RNase_E"/>
    <property type="match status" value="1"/>
</dbReference>
<dbReference type="Pfam" id="PF10150">
    <property type="entry name" value="RNase_E_G"/>
    <property type="match status" value="1"/>
</dbReference>
<feature type="region of interest" description="Disordered" evidence="8">
    <location>
        <begin position="100"/>
        <end position="129"/>
    </location>
</feature>
<feature type="compositionally biased region" description="Acidic residues" evidence="8">
    <location>
        <begin position="190"/>
        <end position="220"/>
    </location>
</feature>
<feature type="compositionally biased region" description="Polar residues" evidence="8">
    <location>
        <begin position="296"/>
        <end position="308"/>
    </location>
</feature>
<dbReference type="PANTHER" id="PTHR30001:SF0">
    <property type="entry name" value="RIBONUCLEASE G"/>
    <property type="match status" value="1"/>
</dbReference>
<feature type="compositionally biased region" description="Acidic residues" evidence="8">
    <location>
        <begin position="102"/>
        <end position="115"/>
    </location>
</feature>
<feature type="domain" description="RNA-binding protein AU-1/Ribonuclease E/G" evidence="9">
    <location>
        <begin position="506"/>
        <end position="778"/>
    </location>
</feature>
<dbReference type="EMBL" id="CP089984">
    <property type="protein sequence ID" value="WXB14736.1"/>
    <property type="molecule type" value="Genomic_DNA"/>
</dbReference>
<evidence type="ECO:0000256" key="8">
    <source>
        <dbReference type="SAM" id="MobiDB-lite"/>
    </source>
</evidence>
<proteinExistence type="predicted"/>
<dbReference type="Gene3D" id="2.40.50.140">
    <property type="entry name" value="Nucleic acid-binding proteins"/>
    <property type="match status" value="2"/>
</dbReference>
<feature type="compositionally biased region" description="Polar residues" evidence="8">
    <location>
        <begin position="464"/>
        <end position="473"/>
    </location>
</feature>
<evidence type="ECO:0000256" key="4">
    <source>
        <dbReference type="ARBA" id="ARBA00022723"/>
    </source>
</evidence>
<dbReference type="InterPro" id="IPR048583">
    <property type="entry name" value="RNase_E_G_thioredoxin-like"/>
</dbReference>
<feature type="compositionally biased region" description="Low complexity" evidence="8">
    <location>
        <begin position="255"/>
        <end position="268"/>
    </location>
</feature>
<dbReference type="RefSeq" id="WP_394824361.1">
    <property type="nucleotide sequence ID" value="NZ_CP089984.1"/>
</dbReference>
<accession>A0ABZ2LUY5</accession>
<dbReference type="SUPFAM" id="SSF50249">
    <property type="entry name" value="Nucleic acid-binding proteins"/>
    <property type="match status" value="1"/>
</dbReference>
<dbReference type="InterPro" id="IPR012340">
    <property type="entry name" value="NA-bd_OB-fold"/>
</dbReference>
<evidence type="ECO:0000259" key="10">
    <source>
        <dbReference type="Pfam" id="PF20833"/>
    </source>
</evidence>
<evidence type="ECO:0000256" key="1">
    <source>
        <dbReference type="ARBA" id="ARBA00001946"/>
    </source>
</evidence>
<evidence type="ECO:0000256" key="2">
    <source>
        <dbReference type="ARBA" id="ARBA00022490"/>
    </source>
</evidence>
<evidence type="ECO:0000313" key="11">
    <source>
        <dbReference type="EMBL" id="WXB14736.1"/>
    </source>
</evidence>
<keyword evidence="7" id="KW-0694">RNA-binding</keyword>
<comment type="cofactor">
    <cofactor evidence="1">
        <name>Mg(2+)</name>
        <dbReference type="ChEBI" id="CHEBI:18420"/>
    </cofactor>
</comment>
<dbReference type="Pfam" id="PF20833">
    <property type="entry name" value="RNase_E_G_Thio"/>
    <property type="match status" value="1"/>
</dbReference>
<evidence type="ECO:0000256" key="3">
    <source>
        <dbReference type="ARBA" id="ARBA00022722"/>
    </source>
</evidence>
<dbReference type="InterPro" id="IPR019307">
    <property type="entry name" value="RNA-bd_AU-1/RNase_E/G"/>
</dbReference>
<evidence type="ECO:0000256" key="6">
    <source>
        <dbReference type="ARBA" id="ARBA00022842"/>
    </source>
</evidence>
<keyword evidence="5" id="KW-0378">Hydrolase</keyword>
<dbReference type="PANTHER" id="PTHR30001">
    <property type="entry name" value="RIBONUCLEASE"/>
    <property type="match status" value="1"/>
</dbReference>
<evidence type="ECO:0000256" key="5">
    <source>
        <dbReference type="ARBA" id="ARBA00022801"/>
    </source>
</evidence>
<keyword evidence="2" id="KW-0963">Cytoplasm</keyword>
<name>A0ABZ2LUY5_9BACT</name>
<keyword evidence="6" id="KW-0460">Magnesium</keyword>
<feature type="compositionally biased region" description="Pro residues" evidence="8">
    <location>
        <begin position="397"/>
        <end position="406"/>
    </location>
</feature>
<feature type="compositionally biased region" description="Basic and acidic residues" evidence="8">
    <location>
        <begin position="432"/>
        <end position="462"/>
    </location>
</feature>
<dbReference type="Proteomes" id="UP001370348">
    <property type="component" value="Chromosome"/>
</dbReference>
<dbReference type="InterPro" id="IPR004659">
    <property type="entry name" value="RNase_E/G"/>
</dbReference>
<dbReference type="NCBIfam" id="TIGR00757">
    <property type="entry name" value="RNaseEG"/>
    <property type="match status" value="1"/>
</dbReference>
<protein>
    <submittedName>
        <fullName evidence="11">Rne/Rng family ribonuclease</fullName>
    </submittedName>
</protein>
<keyword evidence="12" id="KW-1185">Reference proteome</keyword>
<feature type="region of interest" description="Disordered" evidence="8">
    <location>
        <begin position="156"/>
        <end position="476"/>
    </location>
</feature>
<reference evidence="11 12" key="1">
    <citation type="submission" date="2021-12" db="EMBL/GenBank/DDBJ databases">
        <title>Discovery of the Pendulisporaceae a myxobacterial family with distinct sporulation behavior and unique specialized metabolism.</title>
        <authorList>
            <person name="Garcia R."/>
            <person name="Popoff A."/>
            <person name="Bader C.D."/>
            <person name="Loehr J."/>
            <person name="Walesch S."/>
            <person name="Walt C."/>
            <person name="Boldt J."/>
            <person name="Bunk B."/>
            <person name="Haeckl F.J.F.P.J."/>
            <person name="Gunesch A.P."/>
            <person name="Birkelbach J."/>
            <person name="Nuebel U."/>
            <person name="Pietschmann T."/>
            <person name="Bach T."/>
            <person name="Mueller R."/>
        </authorList>
    </citation>
    <scope>NUCLEOTIDE SEQUENCE [LARGE SCALE GENOMIC DNA]</scope>
    <source>
        <strain evidence="11 12">MSr11954</strain>
    </source>
</reference>
<keyword evidence="4" id="KW-0479">Metal-binding</keyword>
<feature type="compositionally biased region" description="Basic and acidic residues" evidence="8">
    <location>
        <begin position="176"/>
        <end position="185"/>
    </location>
</feature>
<feature type="domain" description="RNase E/G thioredoxin-like" evidence="10">
    <location>
        <begin position="789"/>
        <end position="872"/>
    </location>
</feature>
<evidence type="ECO:0000259" key="9">
    <source>
        <dbReference type="Pfam" id="PF10150"/>
    </source>
</evidence>
<feature type="compositionally biased region" description="Basic residues" evidence="8">
    <location>
        <begin position="361"/>
        <end position="370"/>
    </location>
</feature>
<sequence length="874" mass="95762">MSKNILVISVDIRETRVALIEGGIIAELHIERRGKSAYTVGNVYLGKVTRVLPGLQAAFVDIGQERAAFLHVEDLIRPDDFETYLAGGQKRVKEGAALPEVTGDEELDAEAEETLDAIPPPTAKSAADVSAVLEARESDSDLANIADQAGLAEHANGAARGDGDADDASPDDAESTFDRIEDSRVSLESLGDDSGDDIAGESEESEESDDQDEDADEGDDEPRIFEGPLSEDSLAAGASTVDLGDDFNEDSRVDLPSSPSSPSSLSALDKLEDDDDLEDDDEIAASTAPSCDEHPQTSLDEPATSSPSIALEAADAADPLDDDNAPGAINANEGPLAAVLGDSNTAAKETPAWEAPARKEPRGRRGKRHGDKGPRATLEPLPDFPGMPGFTITDPNAPVPRAPSPPRASNERSTRGAHAQGGNKRTRHRRGRDRDRDRGERSGDRGGDRGREGRDGRSRGDRISMNNRISKSTPIREVVREGQDIIVQVTKDPIGTKGARCSSHVSLPGRYVVYLPTVDHIGISKRIGSEKERSRLREAIETVKPPSGGLIVRTVAEGLTKKQLKQDVGYLVRLWGEIAKKKEEGARAPAVLMSELDLVLKTARDLFTDEVHQIVIDDRHQYERLCRFVEMFAPDRLKDIIYYSGDEPIFDAYGIEDEIGRALSRKVPLPSGGYLIIDQAEALTAIDVNTGRFVGKGSKDMEETILKTNLEAVHEIAYQLRFRNIGGLIILDLIDMERHQNREKVRRSLEELLQKDKAKTTLNRISDLGLIEMTRKRTRESLGRLLHEPCFYCDGTGQLQSKETIAYEILREIRRKRADLPGYTVLVNAHPAVADVLATKEKEAVIDAENRYMRKITVVARKEYHLEQFDLQGK</sequence>
<gene>
    <name evidence="11" type="ORF">LZC94_43795</name>
</gene>
<organism evidence="11 12">
    <name type="scientific">Pendulispora albinea</name>
    <dbReference type="NCBI Taxonomy" id="2741071"/>
    <lineage>
        <taxon>Bacteria</taxon>
        <taxon>Pseudomonadati</taxon>
        <taxon>Myxococcota</taxon>
        <taxon>Myxococcia</taxon>
        <taxon>Myxococcales</taxon>
        <taxon>Sorangiineae</taxon>
        <taxon>Pendulisporaceae</taxon>
        <taxon>Pendulispora</taxon>
    </lineage>
</organism>
<dbReference type="Gene3D" id="3.40.1260.20">
    <property type="entry name" value="Ribonuclease E, catalytic domain"/>
    <property type="match status" value="1"/>
</dbReference>